<dbReference type="SUPFAM" id="SSF57667">
    <property type="entry name" value="beta-beta-alpha zinc fingers"/>
    <property type="match status" value="2"/>
</dbReference>
<dbReference type="OrthoDB" id="6365676at2759"/>
<dbReference type="Pfam" id="PF00096">
    <property type="entry name" value="zf-C2H2"/>
    <property type="match status" value="3"/>
</dbReference>
<dbReference type="PROSITE" id="PS50157">
    <property type="entry name" value="ZINC_FINGER_C2H2_2"/>
    <property type="match status" value="3"/>
</dbReference>
<feature type="compositionally biased region" description="Low complexity" evidence="12">
    <location>
        <begin position="79"/>
        <end position="94"/>
    </location>
</feature>
<dbReference type="GO" id="GO:0008270">
    <property type="term" value="F:zinc ion binding"/>
    <property type="evidence" value="ECO:0007669"/>
    <property type="project" value="UniProtKB-KW"/>
</dbReference>
<keyword evidence="2" id="KW-0479">Metal-binding</keyword>
<dbReference type="FunFam" id="3.30.160.60:FF:000014">
    <property type="entry name" value="Transcription factor Sp3"/>
    <property type="match status" value="1"/>
</dbReference>
<dbReference type="FunFam" id="3.30.160.60:FF:000077">
    <property type="entry name" value="Sp8 transcription factor"/>
    <property type="match status" value="1"/>
</dbReference>
<evidence type="ECO:0000256" key="2">
    <source>
        <dbReference type="ARBA" id="ARBA00022723"/>
    </source>
</evidence>
<feature type="compositionally biased region" description="Pro residues" evidence="12">
    <location>
        <begin position="54"/>
        <end position="63"/>
    </location>
</feature>
<feature type="region of interest" description="Disordered" evidence="12">
    <location>
        <begin position="512"/>
        <end position="583"/>
    </location>
</feature>
<dbReference type="PROSITE" id="PS00028">
    <property type="entry name" value="ZINC_FINGER_C2H2_1"/>
    <property type="match status" value="3"/>
</dbReference>
<dbReference type="InterPro" id="IPR013087">
    <property type="entry name" value="Znf_C2H2_type"/>
</dbReference>
<sequence length="583" mass="63542">MITCRLLMDIEGYTTPLSLLSAQCRRLSNKTPPPLAQAAIGRSSTYSTTISTRHPPPPRPPPSTVLQPPSQQHLQQETLALPSSSLSSSSQSHLKLSRRRFPTTSSLQFSSPAAPPHSRHASAVTFDQPSSNIESVSLSNKQSCLLSTSANCDLSPPKLNYSQQAIDLRRFNCSHQGPLSLDMFSQSSSSAATQSSSTGNSNQNVTTQAAMYSRMQHSYPMMESWSFPGQSAVNGLSSIKAEVGSQLWDSYNSLYNSPAAQSAAWMSASEPHSALNGHLNHHVNSASSAGAAYHHQSPINLPGNYAEYNNLVNSHLGLFPDYKSMMVSAGATSGPHASFAPASTGSAFLQAGPGNAALASTVNSRTTRRYTGRSTCDCPNCGEIERLGPAGAHLRKKNLHNCHIPGCGKVYNKTSHLKAHLRWHTGERPFVCNWLYCGKRFTRSDELQRHLRTHTEKKLEEGKHDDLPKGEKRFACEEPKCNKRFMRSDHLAKHKKTHIENIDEVEAIKAKAPTTGGNNGKLMSSTVQHSGKVNGDLAHSPQHPHQHHDHSATSPQNMYLSSHGSPLNAKPVSHIQVNDNRIR</sequence>
<feature type="domain" description="C2H2-type" evidence="13">
    <location>
        <begin position="430"/>
        <end position="459"/>
    </location>
</feature>
<keyword evidence="3" id="KW-0677">Repeat</keyword>
<evidence type="ECO:0000256" key="4">
    <source>
        <dbReference type="ARBA" id="ARBA00022771"/>
    </source>
</evidence>
<dbReference type="PANTHER" id="PTHR23235">
    <property type="entry name" value="KRUEPPEL-LIKE TRANSCRIPTION FACTOR"/>
    <property type="match status" value="1"/>
</dbReference>
<keyword evidence="15" id="KW-1185">Reference proteome</keyword>
<evidence type="ECO:0000256" key="5">
    <source>
        <dbReference type="ARBA" id="ARBA00022833"/>
    </source>
</evidence>
<keyword evidence="7" id="KW-0238">DNA-binding</keyword>
<dbReference type="GO" id="GO:0000981">
    <property type="term" value="F:DNA-binding transcription factor activity, RNA polymerase II-specific"/>
    <property type="evidence" value="ECO:0007669"/>
    <property type="project" value="TreeGrafter"/>
</dbReference>
<evidence type="ECO:0000256" key="3">
    <source>
        <dbReference type="ARBA" id="ARBA00022737"/>
    </source>
</evidence>
<comment type="similarity">
    <text evidence="10">Belongs to the Sp1 C2H2-type zinc-finger protein family.</text>
</comment>
<dbReference type="GO" id="GO:0000978">
    <property type="term" value="F:RNA polymerase II cis-regulatory region sequence-specific DNA binding"/>
    <property type="evidence" value="ECO:0007669"/>
    <property type="project" value="TreeGrafter"/>
</dbReference>
<keyword evidence="4 11" id="KW-0863">Zinc-finger</keyword>
<evidence type="ECO:0000313" key="14">
    <source>
        <dbReference type="EMBL" id="GAU97482.1"/>
    </source>
</evidence>
<keyword evidence="6" id="KW-0805">Transcription regulation</keyword>
<evidence type="ECO:0000256" key="8">
    <source>
        <dbReference type="ARBA" id="ARBA00023163"/>
    </source>
</evidence>
<gene>
    <name evidence="14" type="primary">RvY_08767</name>
    <name evidence="14" type="synonym">RvY_08767.1</name>
    <name evidence="14" type="ORF">RvY_08767-1</name>
</gene>
<evidence type="ECO:0000256" key="6">
    <source>
        <dbReference type="ARBA" id="ARBA00023015"/>
    </source>
</evidence>
<protein>
    <recommendedName>
        <fullName evidence="13">C2H2-type domain-containing protein</fullName>
    </recommendedName>
</protein>
<dbReference type="InterPro" id="IPR036236">
    <property type="entry name" value="Znf_C2H2_sf"/>
</dbReference>
<feature type="compositionally biased region" description="Polar residues" evidence="12">
    <location>
        <begin position="553"/>
        <end position="565"/>
    </location>
</feature>
<dbReference type="GO" id="GO:0005634">
    <property type="term" value="C:nucleus"/>
    <property type="evidence" value="ECO:0007669"/>
    <property type="project" value="UniProtKB-SubCell"/>
</dbReference>
<evidence type="ECO:0000313" key="15">
    <source>
        <dbReference type="Proteomes" id="UP000186922"/>
    </source>
</evidence>
<evidence type="ECO:0000256" key="1">
    <source>
        <dbReference type="ARBA" id="ARBA00004123"/>
    </source>
</evidence>
<dbReference type="AlphaFoldDB" id="A0A1D1VBN6"/>
<keyword evidence="9" id="KW-0539">Nucleus</keyword>
<evidence type="ECO:0000256" key="12">
    <source>
        <dbReference type="SAM" id="MobiDB-lite"/>
    </source>
</evidence>
<proteinExistence type="inferred from homology"/>
<evidence type="ECO:0000256" key="11">
    <source>
        <dbReference type="PROSITE-ProRule" id="PRU00042"/>
    </source>
</evidence>
<evidence type="ECO:0000256" key="10">
    <source>
        <dbReference type="ARBA" id="ARBA00038409"/>
    </source>
</evidence>
<feature type="region of interest" description="Disordered" evidence="12">
    <location>
        <begin position="30"/>
        <end position="123"/>
    </location>
</feature>
<evidence type="ECO:0000256" key="7">
    <source>
        <dbReference type="ARBA" id="ARBA00023125"/>
    </source>
</evidence>
<comment type="caution">
    <text evidence="14">The sequence shown here is derived from an EMBL/GenBank/DDBJ whole genome shotgun (WGS) entry which is preliminary data.</text>
</comment>
<feature type="compositionally biased region" description="Low complexity" evidence="12">
    <location>
        <begin position="43"/>
        <end position="53"/>
    </location>
</feature>
<comment type="subcellular location">
    <subcellularLocation>
        <location evidence="1">Nucleus</location>
    </subcellularLocation>
</comment>
<reference evidence="14 15" key="1">
    <citation type="journal article" date="2016" name="Nat. Commun.">
        <title>Extremotolerant tardigrade genome and improved radiotolerance of human cultured cells by tardigrade-unique protein.</title>
        <authorList>
            <person name="Hashimoto T."/>
            <person name="Horikawa D.D."/>
            <person name="Saito Y."/>
            <person name="Kuwahara H."/>
            <person name="Kozuka-Hata H."/>
            <person name="Shin-I T."/>
            <person name="Minakuchi Y."/>
            <person name="Ohishi K."/>
            <person name="Motoyama A."/>
            <person name="Aizu T."/>
            <person name="Enomoto A."/>
            <person name="Kondo K."/>
            <person name="Tanaka S."/>
            <person name="Hara Y."/>
            <person name="Koshikawa S."/>
            <person name="Sagara H."/>
            <person name="Miura T."/>
            <person name="Yokobori S."/>
            <person name="Miyagawa K."/>
            <person name="Suzuki Y."/>
            <person name="Kubo T."/>
            <person name="Oyama M."/>
            <person name="Kohara Y."/>
            <person name="Fujiyama A."/>
            <person name="Arakawa K."/>
            <person name="Katayama T."/>
            <person name="Toyoda A."/>
            <person name="Kunieda T."/>
        </authorList>
    </citation>
    <scope>NUCLEOTIDE SEQUENCE [LARGE SCALE GENOMIC DNA]</scope>
    <source>
        <strain evidence="14 15">YOKOZUNA-1</strain>
    </source>
</reference>
<dbReference type="Proteomes" id="UP000186922">
    <property type="component" value="Unassembled WGS sequence"/>
</dbReference>
<name>A0A1D1VBN6_RAMVA</name>
<keyword evidence="8" id="KW-0804">Transcription</keyword>
<keyword evidence="5" id="KW-0862">Zinc</keyword>
<dbReference type="SMART" id="SM00355">
    <property type="entry name" value="ZnF_C2H2"/>
    <property type="match status" value="3"/>
</dbReference>
<evidence type="ECO:0000259" key="13">
    <source>
        <dbReference type="PROSITE" id="PS50157"/>
    </source>
</evidence>
<evidence type="ECO:0000256" key="9">
    <source>
        <dbReference type="ARBA" id="ARBA00023242"/>
    </source>
</evidence>
<dbReference type="Gene3D" id="3.30.160.60">
    <property type="entry name" value="Classic Zinc Finger"/>
    <property type="match status" value="3"/>
</dbReference>
<accession>A0A1D1VBN6</accession>
<organism evidence="14 15">
    <name type="scientific">Ramazzottius varieornatus</name>
    <name type="common">Water bear</name>
    <name type="synonym">Tardigrade</name>
    <dbReference type="NCBI Taxonomy" id="947166"/>
    <lineage>
        <taxon>Eukaryota</taxon>
        <taxon>Metazoa</taxon>
        <taxon>Ecdysozoa</taxon>
        <taxon>Tardigrada</taxon>
        <taxon>Eutardigrada</taxon>
        <taxon>Parachela</taxon>
        <taxon>Hypsibioidea</taxon>
        <taxon>Ramazzottiidae</taxon>
        <taxon>Ramazzottius</taxon>
    </lineage>
</organism>
<dbReference type="PANTHER" id="PTHR23235:SF177">
    <property type="entry name" value="C2H2-TYPE DOMAIN-CONTAINING PROTEIN"/>
    <property type="match status" value="1"/>
</dbReference>
<feature type="region of interest" description="Disordered" evidence="12">
    <location>
        <begin position="185"/>
        <end position="204"/>
    </location>
</feature>
<feature type="domain" description="C2H2-type" evidence="13">
    <location>
        <begin position="474"/>
        <end position="498"/>
    </location>
</feature>
<feature type="compositionally biased region" description="Polar residues" evidence="12">
    <location>
        <begin position="521"/>
        <end position="531"/>
    </location>
</feature>
<feature type="domain" description="C2H2-type" evidence="13">
    <location>
        <begin position="400"/>
        <end position="429"/>
    </location>
</feature>
<dbReference type="EMBL" id="BDGG01000004">
    <property type="protein sequence ID" value="GAU97482.1"/>
    <property type="molecule type" value="Genomic_DNA"/>
</dbReference>
<dbReference type="STRING" id="947166.A0A1D1VBN6"/>